<evidence type="ECO:0000313" key="4">
    <source>
        <dbReference type="Proteomes" id="UP000663870"/>
    </source>
</evidence>
<dbReference type="EMBL" id="CAJNOL010000969">
    <property type="protein sequence ID" value="CAF1253114.1"/>
    <property type="molecule type" value="Genomic_DNA"/>
</dbReference>
<proteinExistence type="predicted"/>
<protein>
    <submittedName>
        <fullName evidence="1">Uncharacterized protein</fullName>
    </submittedName>
</protein>
<evidence type="ECO:0000313" key="2">
    <source>
        <dbReference type="EMBL" id="CAF1253114.1"/>
    </source>
</evidence>
<keyword evidence="4" id="KW-1185">Reference proteome</keyword>
<comment type="caution">
    <text evidence="1">The sequence shown here is derived from an EMBL/GenBank/DDBJ whole genome shotgun (WGS) entry which is preliminary data.</text>
</comment>
<dbReference type="Proteomes" id="UP000663854">
    <property type="component" value="Unassembled WGS sequence"/>
</dbReference>
<evidence type="ECO:0000313" key="1">
    <source>
        <dbReference type="EMBL" id="CAF1070002.1"/>
    </source>
</evidence>
<reference evidence="1" key="1">
    <citation type="submission" date="2021-02" db="EMBL/GenBank/DDBJ databases">
        <authorList>
            <person name="Nowell W R."/>
        </authorList>
    </citation>
    <scope>NUCLEOTIDE SEQUENCE</scope>
</reference>
<name>A0A814LT12_9BILA</name>
<accession>A0A814LT12</accession>
<dbReference type="EMBL" id="CAJNOH010000540">
    <property type="protein sequence ID" value="CAF1070002.1"/>
    <property type="molecule type" value="Genomic_DNA"/>
</dbReference>
<dbReference type="AlphaFoldDB" id="A0A814LT12"/>
<sequence length="301" mass="34284">MISFVSTFPCQLYAIDQSSLETQFIEIYNASSYHRVWNLGRSVFESSAASAKINNRKYISTYNTFDSSGVPHFFLLIIDIQTKSIELNLTLIEKHDSGAFFHIAVANDDDNILGIRESLGAGLSLEVAKINQTTGFMKTIGIYPAGAFSVVMAYASKRRLYYNVVDSILYGINIDTGGLDVNIEIPIDYTIYAIDYDSIGDRLIALVYSRSTPNVWFLAQIIITEQQEIKFDRIGKAEIPFEKYFWSTTYAININKRLWMTLWSTTDENISYFVIFNIDNGDIIENQKTNFKDLSNFVCFD</sequence>
<gene>
    <name evidence="2" type="ORF">JXQ802_LOCUS27086</name>
    <name evidence="1" type="ORF">PYM288_LOCUS18107</name>
</gene>
<dbReference type="Proteomes" id="UP000663870">
    <property type="component" value="Unassembled WGS sequence"/>
</dbReference>
<organism evidence="1 3">
    <name type="scientific">Rotaria sordida</name>
    <dbReference type="NCBI Taxonomy" id="392033"/>
    <lineage>
        <taxon>Eukaryota</taxon>
        <taxon>Metazoa</taxon>
        <taxon>Spiralia</taxon>
        <taxon>Gnathifera</taxon>
        <taxon>Rotifera</taxon>
        <taxon>Eurotatoria</taxon>
        <taxon>Bdelloidea</taxon>
        <taxon>Philodinida</taxon>
        <taxon>Philodinidae</taxon>
        <taxon>Rotaria</taxon>
    </lineage>
</organism>
<evidence type="ECO:0000313" key="3">
    <source>
        <dbReference type="Proteomes" id="UP000663854"/>
    </source>
</evidence>